<accession>A0ACC5YLD8</accession>
<comment type="caution">
    <text evidence="1">The sequence shown here is derived from an EMBL/GenBank/DDBJ whole genome shotgun (WGS) entry which is preliminary data.</text>
</comment>
<sequence>CTQLLRPAEATFLASEVRSVPGTGTWSLLVRFGTTFCETPQSSVISCSINSLWDKLLYSSLCTMKALVAAMSKKCRKIFLYHFIVLCCVV</sequence>
<reference evidence="1" key="1">
    <citation type="submission" date="2020-02" db="EMBL/GenBank/DDBJ databases">
        <title>Genome sequencing of the panga catfish, Pangasius djambal.</title>
        <authorList>
            <person name="Wen M."/>
            <person name="Zahm M."/>
            <person name="Roques C."/>
            <person name="Cabau C."/>
            <person name="Klopp C."/>
            <person name="Donnadieu C."/>
            <person name="Jouanno E."/>
            <person name="Avarre J.-C."/>
            <person name="Campet M."/>
            <person name="Ha T."/>
            <person name="Dugue R."/>
            <person name="Lampietro C."/>
            <person name="Louis A."/>
            <person name="Herpin A."/>
            <person name="Echchiki A."/>
            <person name="Berthelot C."/>
            <person name="Parey E."/>
            <person name="Roest-Crollius H."/>
            <person name="Braasch I."/>
            <person name="Postlethwait J.H."/>
            <person name="Bobe J."/>
            <person name="Montfort J."/>
            <person name="Bouchez O."/>
            <person name="Begum T."/>
            <person name="Schartl M."/>
            <person name="Gustiano R."/>
            <person name="Guiguen Y."/>
        </authorList>
    </citation>
    <scope>NUCLEOTIDE SEQUENCE</scope>
    <source>
        <strain evidence="1">Pdj_M5554</strain>
    </source>
</reference>
<feature type="non-terminal residue" evidence="1">
    <location>
        <position position="1"/>
    </location>
</feature>
<dbReference type="Proteomes" id="UP000830395">
    <property type="component" value="Chromosome 9"/>
</dbReference>
<organism evidence="1 2">
    <name type="scientific">Pangasius djambal</name>
    <dbReference type="NCBI Taxonomy" id="1691987"/>
    <lineage>
        <taxon>Eukaryota</taxon>
        <taxon>Metazoa</taxon>
        <taxon>Chordata</taxon>
        <taxon>Craniata</taxon>
        <taxon>Vertebrata</taxon>
        <taxon>Euteleostomi</taxon>
        <taxon>Actinopterygii</taxon>
        <taxon>Neopterygii</taxon>
        <taxon>Teleostei</taxon>
        <taxon>Ostariophysi</taxon>
        <taxon>Siluriformes</taxon>
        <taxon>Pangasiidae</taxon>
        <taxon>Pangasius</taxon>
    </lineage>
</organism>
<evidence type="ECO:0000313" key="2">
    <source>
        <dbReference type="Proteomes" id="UP000830395"/>
    </source>
</evidence>
<evidence type="ECO:0000313" key="1">
    <source>
        <dbReference type="EMBL" id="MCJ8736280.1"/>
    </source>
</evidence>
<proteinExistence type="predicted"/>
<dbReference type="EMBL" id="CM040983">
    <property type="protein sequence ID" value="MCJ8736280.1"/>
    <property type="molecule type" value="Genomic_DNA"/>
</dbReference>
<gene>
    <name evidence="1" type="ORF">PDJAM_G00257250</name>
</gene>
<keyword evidence="2" id="KW-1185">Reference proteome</keyword>
<protein>
    <submittedName>
        <fullName evidence="1">Uncharacterized protein</fullName>
    </submittedName>
</protein>
<name>A0ACC5YLD8_9TELE</name>